<keyword evidence="2" id="KW-1185">Reference proteome</keyword>
<dbReference type="OrthoDB" id="1524207at2"/>
<evidence type="ECO:0000313" key="2">
    <source>
        <dbReference type="Proteomes" id="UP000246964"/>
    </source>
</evidence>
<proteinExistence type="predicted"/>
<sequence length="221" mass="24466">MANQPQPQYQQVRRTLLTRAKPAWYLSTIAASGLLLSACGQPTASVESPQQQFMAAFKPYCGQAFSATIVADNQPSPAWDHPLVVHIRDCEANTIRMPLHVGDDRSRTWVLTRQQTQQQEVIDFQHYHLHEDGSADAVSPYGGQTVQAGSASKQAFPVDEASKALFVANGLDVSTTNTWTFEFVDANTLSYQLSRPGRLFEVHIDLSQPIPVPPPAWGYQE</sequence>
<name>A0A317Q0B0_9GAMM</name>
<dbReference type="Proteomes" id="UP000246964">
    <property type="component" value="Unassembled WGS sequence"/>
</dbReference>
<protein>
    <submittedName>
        <fullName evidence="1">Uncharacterized protein</fullName>
    </submittedName>
</protein>
<evidence type="ECO:0000313" key="1">
    <source>
        <dbReference type="EMBL" id="PWW09328.1"/>
    </source>
</evidence>
<gene>
    <name evidence="1" type="ORF">DET45_11922</name>
</gene>
<comment type="caution">
    <text evidence="1">The sequence shown here is derived from an EMBL/GenBank/DDBJ whole genome shotgun (WGS) entry which is preliminary data.</text>
</comment>
<dbReference type="RefSeq" id="WP_110076732.1">
    <property type="nucleotide sequence ID" value="NZ_QGTT01000019.1"/>
</dbReference>
<organism evidence="1 2">
    <name type="scientific">Pseudidiomarina maritima</name>
    <dbReference type="NCBI Taxonomy" id="519453"/>
    <lineage>
        <taxon>Bacteria</taxon>
        <taxon>Pseudomonadati</taxon>
        <taxon>Pseudomonadota</taxon>
        <taxon>Gammaproteobacteria</taxon>
        <taxon>Alteromonadales</taxon>
        <taxon>Idiomarinaceae</taxon>
        <taxon>Pseudidiomarina</taxon>
    </lineage>
</organism>
<accession>A0A317Q0B0</accession>
<reference evidence="1 2" key="1">
    <citation type="submission" date="2018-05" db="EMBL/GenBank/DDBJ databases">
        <title>Freshwater and sediment microbial communities from various areas in North America, analyzing microbe dynamics in response to fracking.</title>
        <authorList>
            <person name="Lamendella R."/>
        </authorList>
    </citation>
    <scope>NUCLEOTIDE SEQUENCE [LARGE SCALE GENOMIC DNA]</scope>
    <source>
        <strain evidence="1 2">125B1</strain>
    </source>
</reference>
<dbReference type="EMBL" id="QGTT01000019">
    <property type="protein sequence ID" value="PWW09328.1"/>
    <property type="molecule type" value="Genomic_DNA"/>
</dbReference>
<dbReference type="AlphaFoldDB" id="A0A317Q0B0"/>